<dbReference type="KEGG" id="csol:105363308"/>
<dbReference type="RefSeq" id="XP_011499278.1">
    <property type="nucleotide sequence ID" value="XM_011500976.1"/>
</dbReference>
<dbReference type="AlphaFoldDB" id="A0AAJ6YJL9"/>
<feature type="region of interest" description="Disordered" evidence="1">
    <location>
        <begin position="57"/>
        <end position="87"/>
    </location>
</feature>
<dbReference type="GeneID" id="105363308"/>
<sequence>MKRNTKPVVRFKIYPKTHYIGRCTELPAPIITSTGRYNDRHRKHTAFAENDRYKRRSTTSGVKQRCYRGRASRTESGTSGSEETYESAPAEVAKALAAFRKCDEFLQRHRIRPEFFCRYRERLALQAWLLQRVTAKASRNVFDSKGK</sequence>
<dbReference type="Proteomes" id="UP000695007">
    <property type="component" value="Unplaced"/>
</dbReference>
<gene>
    <name evidence="3" type="primary">LOC105363308</name>
</gene>
<protein>
    <submittedName>
        <fullName evidence="3">Uncharacterized protein LOC105363308</fullName>
    </submittedName>
</protein>
<reference evidence="3" key="1">
    <citation type="submission" date="2025-08" db="UniProtKB">
        <authorList>
            <consortium name="RefSeq"/>
        </authorList>
    </citation>
    <scope>IDENTIFICATION</scope>
</reference>
<name>A0AAJ6YJL9_9HYME</name>
<organism evidence="2 3">
    <name type="scientific">Ceratosolen solmsi marchali</name>
    <dbReference type="NCBI Taxonomy" id="326594"/>
    <lineage>
        <taxon>Eukaryota</taxon>
        <taxon>Metazoa</taxon>
        <taxon>Ecdysozoa</taxon>
        <taxon>Arthropoda</taxon>
        <taxon>Hexapoda</taxon>
        <taxon>Insecta</taxon>
        <taxon>Pterygota</taxon>
        <taxon>Neoptera</taxon>
        <taxon>Endopterygota</taxon>
        <taxon>Hymenoptera</taxon>
        <taxon>Apocrita</taxon>
        <taxon>Proctotrupomorpha</taxon>
        <taxon>Chalcidoidea</taxon>
        <taxon>Agaonidae</taxon>
        <taxon>Agaoninae</taxon>
        <taxon>Ceratosolen</taxon>
    </lineage>
</organism>
<evidence type="ECO:0000256" key="1">
    <source>
        <dbReference type="SAM" id="MobiDB-lite"/>
    </source>
</evidence>
<keyword evidence="2" id="KW-1185">Reference proteome</keyword>
<evidence type="ECO:0000313" key="3">
    <source>
        <dbReference type="RefSeq" id="XP_011499278.1"/>
    </source>
</evidence>
<accession>A0AAJ6YJL9</accession>
<proteinExistence type="predicted"/>
<evidence type="ECO:0000313" key="2">
    <source>
        <dbReference type="Proteomes" id="UP000695007"/>
    </source>
</evidence>